<keyword evidence="3 11" id="KW-0032">Aminotransferase</keyword>
<dbReference type="SUPFAM" id="SSF56752">
    <property type="entry name" value="D-aminoacid aminotransferase-like PLP-dependent enzymes"/>
    <property type="match status" value="1"/>
</dbReference>
<evidence type="ECO:0000313" key="12">
    <source>
        <dbReference type="EMBL" id="KAK1515345.1"/>
    </source>
</evidence>
<evidence type="ECO:0000313" key="13">
    <source>
        <dbReference type="Proteomes" id="UP001240678"/>
    </source>
</evidence>
<dbReference type="PIRSF" id="PIRSF006468">
    <property type="entry name" value="BCAT1"/>
    <property type="match status" value="1"/>
</dbReference>
<evidence type="ECO:0000256" key="8">
    <source>
        <dbReference type="PIRSR" id="PIRSR006468-1"/>
    </source>
</evidence>
<comment type="caution">
    <text evidence="12">The sequence shown here is derived from an EMBL/GenBank/DDBJ whole genome shotgun (WGS) entry which is preliminary data.</text>
</comment>
<dbReference type="EC" id="2.6.1.42" evidence="11"/>
<dbReference type="InterPro" id="IPR036038">
    <property type="entry name" value="Aminotransferase-like"/>
</dbReference>
<evidence type="ECO:0000256" key="6">
    <source>
        <dbReference type="ARBA" id="ARBA00022898"/>
    </source>
</evidence>
<evidence type="ECO:0000256" key="11">
    <source>
        <dbReference type="RuleBase" id="RU004517"/>
    </source>
</evidence>
<dbReference type="EMBL" id="MOOE01000017">
    <property type="protein sequence ID" value="KAK1515345.1"/>
    <property type="molecule type" value="Genomic_DNA"/>
</dbReference>
<dbReference type="GO" id="GO:0004084">
    <property type="term" value="F:branched-chain-amino-acid transaminase activity"/>
    <property type="evidence" value="ECO:0007669"/>
    <property type="project" value="UniProtKB-EC"/>
</dbReference>
<keyword evidence="7 11" id="KW-0100">Branched-chain amino acid biosynthesis</keyword>
<dbReference type="FunFam" id="3.20.10.10:FF:000004">
    <property type="entry name" value="Branched-chain-amino-acid aminotransferase"/>
    <property type="match status" value="1"/>
</dbReference>
<dbReference type="FunFam" id="3.30.470.10:FF:000012">
    <property type="entry name" value="Branched-chain-amino-acid aminotransferase"/>
    <property type="match status" value="1"/>
</dbReference>
<proteinExistence type="inferred from homology"/>
<dbReference type="Gene3D" id="3.20.10.10">
    <property type="entry name" value="D-amino Acid Aminotransferase, subunit A, domain 2"/>
    <property type="match status" value="1"/>
</dbReference>
<evidence type="ECO:0000256" key="1">
    <source>
        <dbReference type="ARBA" id="ARBA00001933"/>
    </source>
</evidence>
<dbReference type="Pfam" id="PF01063">
    <property type="entry name" value="Aminotran_4"/>
    <property type="match status" value="1"/>
</dbReference>
<dbReference type="GO" id="GO:0005739">
    <property type="term" value="C:mitochondrion"/>
    <property type="evidence" value="ECO:0007669"/>
    <property type="project" value="TreeGrafter"/>
</dbReference>
<evidence type="ECO:0000256" key="7">
    <source>
        <dbReference type="ARBA" id="ARBA00023304"/>
    </source>
</evidence>
<dbReference type="GO" id="GO:0009099">
    <property type="term" value="P:L-valine biosynthetic process"/>
    <property type="evidence" value="ECO:0007669"/>
    <property type="project" value="TreeGrafter"/>
</dbReference>
<dbReference type="InterPro" id="IPR005786">
    <property type="entry name" value="B_amino_transII"/>
</dbReference>
<comment type="similarity">
    <text evidence="2 9">Belongs to the class-IV pyridoxal-phosphate-dependent aminotransferase family.</text>
</comment>
<protein>
    <recommendedName>
        <fullName evidence="11">Branched-chain-amino-acid aminotransferase</fullName>
        <ecNumber evidence="11">2.6.1.42</ecNumber>
    </recommendedName>
</protein>
<dbReference type="PANTHER" id="PTHR11825:SF69">
    <property type="entry name" value="BRANCHED-CHAIN-AMINO-ACID AMINOTRANSFERASE"/>
    <property type="match status" value="1"/>
</dbReference>
<evidence type="ECO:0000256" key="3">
    <source>
        <dbReference type="ARBA" id="ARBA00022576"/>
    </source>
</evidence>
<evidence type="ECO:0000256" key="10">
    <source>
        <dbReference type="RuleBase" id="RU004516"/>
    </source>
</evidence>
<evidence type="ECO:0000256" key="5">
    <source>
        <dbReference type="ARBA" id="ARBA00022679"/>
    </source>
</evidence>
<comment type="catalytic activity">
    <reaction evidence="11">
        <text>L-leucine + 2-oxoglutarate = 4-methyl-2-oxopentanoate + L-glutamate</text>
        <dbReference type="Rhea" id="RHEA:18321"/>
        <dbReference type="ChEBI" id="CHEBI:16810"/>
        <dbReference type="ChEBI" id="CHEBI:17865"/>
        <dbReference type="ChEBI" id="CHEBI:29985"/>
        <dbReference type="ChEBI" id="CHEBI:57427"/>
        <dbReference type="EC" id="2.6.1.42"/>
    </reaction>
</comment>
<gene>
    <name evidence="12" type="ORF">CCOS01_13538</name>
</gene>
<dbReference type="InterPro" id="IPR001544">
    <property type="entry name" value="Aminotrans_IV"/>
</dbReference>
<name>A0AAJ0DVJ4_9PEZI</name>
<comment type="cofactor">
    <cofactor evidence="1 10">
        <name>pyridoxal 5'-phosphate</name>
        <dbReference type="ChEBI" id="CHEBI:597326"/>
    </cofactor>
</comment>
<evidence type="ECO:0000256" key="4">
    <source>
        <dbReference type="ARBA" id="ARBA00022605"/>
    </source>
</evidence>
<feature type="modified residue" description="N6-(pyridoxal phosphate)lysine" evidence="8">
    <location>
        <position position="211"/>
    </location>
</feature>
<dbReference type="PANTHER" id="PTHR11825">
    <property type="entry name" value="SUBGROUP IIII AMINOTRANSFERASE"/>
    <property type="match status" value="1"/>
</dbReference>
<keyword evidence="4 11" id="KW-0028">Amino-acid biosynthesis</keyword>
<dbReference type="Gene3D" id="3.30.470.10">
    <property type="match status" value="1"/>
</dbReference>
<comment type="catalytic activity">
    <reaction evidence="11">
        <text>L-isoleucine + 2-oxoglutarate = (S)-3-methyl-2-oxopentanoate + L-glutamate</text>
        <dbReference type="Rhea" id="RHEA:24801"/>
        <dbReference type="ChEBI" id="CHEBI:16810"/>
        <dbReference type="ChEBI" id="CHEBI:29985"/>
        <dbReference type="ChEBI" id="CHEBI:35146"/>
        <dbReference type="ChEBI" id="CHEBI:58045"/>
        <dbReference type="EC" id="2.6.1.42"/>
    </reaction>
</comment>
<dbReference type="InterPro" id="IPR043132">
    <property type="entry name" value="BCAT-like_C"/>
</dbReference>
<dbReference type="GO" id="GO:0009098">
    <property type="term" value="P:L-leucine biosynthetic process"/>
    <property type="evidence" value="ECO:0007669"/>
    <property type="project" value="TreeGrafter"/>
</dbReference>
<comment type="catalytic activity">
    <reaction evidence="11">
        <text>L-valine + 2-oxoglutarate = 3-methyl-2-oxobutanoate + L-glutamate</text>
        <dbReference type="Rhea" id="RHEA:24813"/>
        <dbReference type="ChEBI" id="CHEBI:11851"/>
        <dbReference type="ChEBI" id="CHEBI:16810"/>
        <dbReference type="ChEBI" id="CHEBI:29985"/>
        <dbReference type="ChEBI" id="CHEBI:57762"/>
        <dbReference type="EC" id="2.6.1.42"/>
    </reaction>
</comment>
<dbReference type="InterPro" id="IPR043131">
    <property type="entry name" value="BCAT-like_N"/>
</dbReference>
<sequence length="386" mass="42891">MGSLEPAGPPLDIQVNLATNLSPVPRPGTTDFYALGHTDHIISARWTSAKGWETPNLEPYGNLSIAPTASCLHYATECFEGMKCYRGYDGKLRLFRPDCNGERLAMSAARGSLPLFPPGDLKHLVAKLLEIDGHRWLPKDLPGNYLYIRPAMIGLGMKLGYRLPDEALLFIVATPYKDLSQSPEGKQLSLKLQCSPPDAVRAWPGGFGYAKLGANYGPSLEAHRNAVAAGFDQILWLYGEERWITEAGASNLFLIWKNRDTGKIELVTPSLQNKMILSGITRRSILEIVRSRFTKPIGDLEAMDVVERDINMSDVQAAHNEGRLLEAFVAGTAYFLTSVSLIAAEDQVIKIPVRQDKGGYYHCLKTWMEDITYGREDNEWAYEIEG</sequence>
<dbReference type="PROSITE" id="PS00770">
    <property type="entry name" value="AA_TRANSFER_CLASS_4"/>
    <property type="match status" value="1"/>
</dbReference>
<keyword evidence="6 10" id="KW-0663">Pyridoxal phosphate</keyword>
<evidence type="ECO:0000256" key="9">
    <source>
        <dbReference type="RuleBase" id="RU004106"/>
    </source>
</evidence>
<dbReference type="Proteomes" id="UP001240678">
    <property type="component" value="Unassembled WGS sequence"/>
</dbReference>
<evidence type="ECO:0000256" key="2">
    <source>
        <dbReference type="ARBA" id="ARBA00009320"/>
    </source>
</evidence>
<dbReference type="GeneID" id="85345231"/>
<reference evidence="12 13" key="1">
    <citation type="submission" date="2016-10" db="EMBL/GenBank/DDBJ databases">
        <title>The genome sequence of Colletotrichum fioriniae PJ7.</title>
        <authorList>
            <person name="Baroncelli R."/>
        </authorList>
    </citation>
    <scope>NUCLEOTIDE SEQUENCE [LARGE SCALE GENOMIC DNA]</scope>
    <source>
        <strain evidence="12 13">IMI 309622</strain>
    </source>
</reference>
<dbReference type="RefSeq" id="XP_060308112.1">
    <property type="nucleotide sequence ID" value="XM_060461684.1"/>
</dbReference>
<organism evidence="12 13">
    <name type="scientific">Colletotrichum costaricense</name>
    <dbReference type="NCBI Taxonomy" id="1209916"/>
    <lineage>
        <taxon>Eukaryota</taxon>
        <taxon>Fungi</taxon>
        <taxon>Dikarya</taxon>
        <taxon>Ascomycota</taxon>
        <taxon>Pezizomycotina</taxon>
        <taxon>Sordariomycetes</taxon>
        <taxon>Hypocreomycetidae</taxon>
        <taxon>Glomerellales</taxon>
        <taxon>Glomerellaceae</taxon>
        <taxon>Colletotrichum</taxon>
        <taxon>Colletotrichum acutatum species complex</taxon>
    </lineage>
</organism>
<dbReference type="AlphaFoldDB" id="A0AAJ0DVJ4"/>
<keyword evidence="13" id="KW-1185">Reference proteome</keyword>
<accession>A0AAJ0DVJ4</accession>
<keyword evidence="5 11" id="KW-0808">Transferase</keyword>
<dbReference type="InterPro" id="IPR018300">
    <property type="entry name" value="Aminotrans_IV_CS"/>
</dbReference>